<organism evidence="1">
    <name type="scientific">viral metagenome</name>
    <dbReference type="NCBI Taxonomy" id="1070528"/>
    <lineage>
        <taxon>unclassified sequences</taxon>
        <taxon>metagenomes</taxon>
        <taxon>organismal metagenomes</taxon>
    </lineage>
</organism>
<dbReference type="Gene3D" id="3.90.320.10">
    <property type="match status" value="1"/>
</dbReference>
<protein>
    <submittedName>
        <fullName evidence="1">Uncharacterized protein</fullName>
    </submittedName>
</protein>
<sequence length="301" mass="33733">MKPRFSASDVASLLGRNPYRTKNESLLKVLTSMPKFKSVILGLKETMGVKNDREIVAEASPSALRAMWKSVDQAVGATSDAQVEKAITAFKQEHVRQVVQETLEGKRVPGCAALEEVVARVIAGQTTIENEMPTLCVRPDVKMVIESTQEHQVLASEIQKRRGTKLEDKAENDHAAATGIEVTGRNTFVDFECDSYRLIGYLDGMQGEKVVETKNRKRFWTVPPAYDFVQLRCYMFMKGKKDGMLLENFPGRGPRTTEVPWDDEQWADIHEGLCSLARTIANITEEDAQDLARNVFSTMKT</sequence>
<accession>A0A6C0AK31</accession>
<dbReference type="InterPro" id="IPR011604">
    <property type="entry name" value="PDDEXK-like_dom_sf"/>
</dbReference>
<evidence type="ECO:0000313" key="1">
    <source>
        <dbReference type="EMBL" id="QHS79705.1"/>
    </source>
</evidence>
<reference evidence="1" key="1">
    <citation type="journal article" date="2020" name="Nature">
        <title>Giant virus diversity and host interactions through global metagenomics.</title>
        <authorList>
            <person name="Schulz F."/>
            <person name="Roux S."/>
            <person name="Paez-Espino D."/>
            <person name="Jungbluth S."/>
            <person name="Walsh D.A."/>
            <person name="Denef V.J."/>
            <person name="McMahon K.D."/>
            <person name="Konstantinidis K.T."/>
            <person name="Eloe-Fadrosh E.A."/>
            <person name="Kyrpides N.C."/>
            <person name="Woyke T."/>
        </authorList>
    </citation>
    <scope>NUCLEOTIDE SEQUENCE</scope>
    <source>
        <strain evidence="1">GVMAG-S-1035303-20</strain>
    </source>
</reference>
<name>A0A6C0AK31_9ZZZZ</name>
<dbReference type="AlphaFoldDB" id="A0A6C0AK31"/>
<proteinExistence type="predicted"/>
<dbReference type="EMBL" id="MN740650">
    <property type="protein sequence ID" value="QHS79705.1"/>
    <property type="molecule type" value="Genomic_DNA"/>
</dbReference>